<dbReference type="Proteomes" id="UP000886687">
    <property type="component" value="Unassembled WGS sequence"/>
</dbReference>
<gene>
    <name evidence="2" type="ORF">JAZ04_19285</name>
</gene>
<keyword evidence="1" id="KW-0175">Coiled coil</keyword>
<accession>A0A9E4N1H1</accession>
<name>A0A9E4N1H1_9GAMM</name>
<proteinExistence type="predicted"/>
<evidence type="ECO:0000313" key="2">
    <source>
        <dbReference type="EMBL" id="MCG7940981.1"/>
    </source>
</evidence>
<dbReference type="AlphaFoldDB" id="A0A9E4N1H1"/>
<dbReference type="EMBL" id="JAEPDI010000016">
    <property type="protein sequence ID" value="MCG7940981.1"/>
    <property type="molecule type" value="Genomic_DNA"/>
</dbReference>
<organism evidence="2 3">
    <name type="scientific">Candidatus Thiodiazotropha lotti</name>
    <dbReference type="NCBI Taxonomy" id="2792787"/>
    <lineage>
        <taxon>Bacteria</taxon>
        <taxon>Pseudomonadati</taxon>
        <taxon>Pseudomonadota</taxon>
        <taxon>Gammaproteobacteria</taxon>
        <taxon>Chromatiales</taxon>
        <taxon>Sedimenticolaceae</taxon>
        <taxon>Candidatus Thiodiazotropha</taxon>
    </lineage>
</organism>
<evidence type="ECO:0000256" key="1">
    <source>
        <dbReference type="SAM" id="Coils"/>
    </source>
</evidence>
<feature type="coiled-coil region" evidence="1">
    <location>
        <begin position="181"/>
        <end position="253"/>
    </location>
</feature>
<sequence length="339" mass="38669">MFKFIKNLFSSGEPHASAYSRDELDKHIEMAVEHFDSRLKLIPGYRKKLVPAVENALIHTDALIAELPGPIDLSRQTYSSDPRVNAYFGSVDQLEHLFSHSADFSEFVKRPDSFSLTHGYALMVMSRQEKSVLGHAQVGDMIQSEVMQQVVNFTAHQLVKPADSEQSVRYDLRERAFQHLIAEAVFKLARHTEEKADLDRERIHLKMELKTLQAEDGALDFVSEEIDQTRSRTDQLKKQLAEVELKLDTASRGLETINDYFELLINVLNHSEIYCGLENRTDCLGQHNVVVDSNDGSEIPYAEIRIGKLQRYGVIVKYPLNELKEQSRIASQMNSIYGN</sequence>
<comment type="caution">
    <text evidence="2">The sequence shown here is derived from an EMBL/GenBank/DDBJ whole genome shotgun (WGS) entry which is preliminary data.</text>
</comment>
<reference evidence="2" key="1">
    <citation type="journal article" date="2021" name="Proc. Natl. Acad. Sci. U.S.A.">
        <title>Global biogeography of chemosynthetic symbionts reveals both localized and globally distributed symbiont groups. .</title>
        <authorList>
            <person name="Osvatic J.T."/>
            <person name="Wilkins L.G.E."/>
            <person name="Leibrecht L."/>
            <person name="Leray M."/>
            <person name="Zauner S."/>
            <person name="Polzin J."/>
            <person name="Camacho Y."/>
            <person name="Gros O."/>
            <person name="van Gils J.A."/>
            <person name="Eisen J.A."/>
            <person name="Petersen J.M."/>
            <person name="Yuen B."/>
        </authorList>
    </citation>
    <scope>NUCLEOTIDE SEQUENCE</scope>
    <source>
        <strain evidence="2">MAGL173</strain>
    </source>
</reference>
<evidence type="ECO:0000313" key="3">
    <source>
        <dbReference type="Proteomes" id="UP000886687"/>
    </source>
</evidence>
<protein>
    <submittedName>
        <fullName evidence="2">Uncharacterized protein</fullName>
    </submittedName>
</protein>